<gene>
    <name evidence="3" type="ORF">Ctob_011206</name>
</gene>
<dbReference type="InterPro" id="IPR029063">
    <property type="entry name" value="SAM-dependent_MTases_sf"/>
</dbReference>
<dbReference type="InterPro" id="IPR000780">
    <property type="entry name" value="CheR_MeTrfase"/>
</dbReference>
<dbReference type="AlphaFoldDB" id="A0A0M0JZ47"/>
<keyword evidence="4" id="KW-1185">Reference proteome</keyword>
<dbReference type="Gene3D" id="3.40.50.150">
    <property type="entry name" value="Vaccinia Virus protein VP39"/>
    <property type="match status" value="1"/>
</dbReference>
<evidence type="ECO:0000259" key="2">
    <source>
        <dbReference type="PROSITE" id="PS50123"/>
    </source>
</evidence>
<protein>
    <recommendedName>
        <fullName evidence="2">CheR-type methyltransferase domain-containing protein</fullName>
    </recommendedName>
</protein>
<feature type="compositionally biased region" description="Basic residues" evidence="1">
    <location>
        <begin position="373"/>
        <end position="388"/>
    </location>
</feature>
<dbReference type="PROSITE" id="PS50123">
    <property type="entry name" value="CHER"/>
    <property type="match status" value="1"/>
</dbReference>
<dbReference type="InterPro" id="IPR022642">
    <property type="entry name" value="CheR_C"/>
</dbReference>
<feature type="region of interest" description="Disordered" evidence="1">
    <location>
        <begin position="367"/>
        <end position="388"/>
    </location>
</feature>
<sequence length="388" mass="43622">MIWRCWLAPVFGTRAPLFEGYGSDRDSSIIGTAHDEQYEWSEAALDCLPRELRDGYFEQAAAATSSSPATQFAFFDAEPAPRRFVLAQSARANCSFEVSDATVPCSDEGAKAASDGLFDIIFCRYSIFLYCSEDAARVALDAMMERLAPKGVLILGATDALPQGAITAHGLQRVKSLQHETREGTLRLEPNAWSRRMPVEGKELFAKDPRASPRAPSSDVDDEALERSCTLREFRVNLGLSPRFALEEPPPPLLVSLSDRSIEILKASGNSSFYAKSLDSRAREYQRRRAERIDELRQEMRLAEEAELRRGLEEMHALQRAAMPKQLAEKLEARKPLVERLREEAALQEQRRRKMEEVTLAAIEARFGVSKSRGPRSKARRQRSQRDA</sequence>
<dbReference type="Pfam" id="PF01739">
    <property type="entry name" value="CheR"/>
    <property type="match status" value="1"/>
</dbReference>
<evidence type="ECO:0000256" key="1">
    <source>
        <dbReference type="SAM" id="MobiDB-lite"/>
    </source>
</evidence>
<organism evidence="3 4">
    <name type="scientific">Chrysochromulina tobinii</name>
    <dbReference type="NCBI Taxonomy" id="1460289"/>
    <lineage>
        <taxon>Eukaryota</taxon>
        <taxon>Haptista</taxon>
        <taxon>Haptophyta</taxon>
        <taxon>Prymnesiophyceae</taxon>
        <taxon>Prymnesiales</taxon>
        <taxon>Chrysochromulinaceae</taxon>
        <taxon>Chrysochromulina</taxon>
    </lineage>
</organism>
<proteinExistence type="predicted"/>
<dbReference type="EMBL" id="JWZX01001921">
    <property type="protein sequence ID" value="KOO31835.1"/>
    <property type="molecule type" value="Genomic_DNA"/>
</dbReference>
<dbReference type="SUPFAM" id="SSF53335">
    <property type="entry name" value="S-adenosyl-L-methionine-dependent methyltransferases"/>
    <property type="match status" value="1"/>
</dbReference>
<comment type="caution">
    <text evidence="3">The sequence shown here is derived from an EMBL/GenBank/DDBJ whole genome shotgun (WGS) entry which is preliminary data.</text>
</comment>
<dbReference type="OrthoDB" id="10685296at2759"/>
<feature type="domain" description="CheR-type methyltransferase" evidence="2">
    <location>
        <begin position="21"/>
        <end position="162"/>
    </location>
</feature>
<evidence type="ECO:0000313" key="3">
    <source>
        <dbReference type="EMBL" id="KOO31835.1"/>
    </source>
</evidence>
<accession>A0A0M0JZ47</accession>
<dbReference type="GO" id="GO:0008757">
    <property type="term" value="F:S-adenosylmethionine-dependent methyltransferase activity"/>
    <property type="evidence" value="ECO:0007669"/>
    <property type="project" value="InterPro"/>
</dbReference>
<reference evidence="4" key="1">
    <citation type="journal article" date="2015" name="PLoS Genet.">
        <title>Genome Sequence and Transcriptome Analyses of Chrysochromulina tobin: Metabolic Tools for Enhanced Algal Fitness in the Prominent Order Prymnesiales (Haptophyceae).</title>
        <authorList>
            <person name="Hovde B.T."/>
            <person name="Deodato C.R."/>
            <person name="Hunsperger H.M."/>
            <person name="Ryken S.A."/>
            <person name="Yost W."/>
            <person name="Jha R.K."/>
            <person name="Patterson J."/>
            <person name="Monnat R.J. Jr."/>
            <person name="Barlow S.B."/>
            <person name="Starkenburg S.R."/>
            <person name="Cattolico R.A."/>
        </authorList>
    </citation>
    <scope>NUCLEOTIDE SEQUENCE</scope>
    <source>
        <strain evidence="4">CCMP291</strain>
    </source>
</reference>
<name>A0A0M0JZ47_9EUKA</name>
<dbReference type="Proteomes" id="UP000037460">
    <property type="component" value="Unassembled WGS sequence"/>
</dbReference>
<evidence type="ECO:0000313" key="4">
    <source>
        <dbReference type="Proteomes" id="UP000037460"/>
    </source>
</evidence>